<dbReference type="RefSeq" id="WP_088075547.1">
    <property type="nucleotide sequence ID" value="NZ_JAHQCR010000034.1"/>
</dbReference>
<dbReference type="EMBL" id="JAHQCR010000034">
    <property type="protein sequence ID" value="MBU9721288.1"/>
    <property type="molecule type" value="Genomic_DNA"/>
</dbReference>
<accession>A0ABS6JRU7</accession>
<protein>
    <recommendedName>
        <fullName evidence="3">Cupin domain-containing protein</fullName>
    </recommendedName>
</protein>
<evidence type="ECO:0000313" key="2">
    <source>
        <dbReference type="Proteomes" id="UP000790580"/>
    </source>
</evidence>
<dbReference type="Gene3D" id="2.60.120.10">
    <property type="entry name" value="Jelly Rolls"/>
    <property type="match status" value="1"/>
</dbReference>
<evidence type="ECO:0008006" key="3">
    <source>
        <dbReference type="Google" id="ProtNLM"/>
    </source>
</evidence>
<gene>
    <name evidence="1" type="ORF">KS407_07475</name>
</gene>
<organism evidence="1 2">
    <name type="scientific">Evansella alkalicola</name>
    <dbReference type="NCBI Taxonomy" id="745819"/>
    <lineage>
        <taxon>Bacteria</taxon>
        <taxon>Bacillati</taxon>
        <taxon>Bacillota</taxon>
        <taxon>Bacilli</taxon>
        <taxon>Bacillales</taxon>
        <taxon>Bacillaceae</taxon>
        <taxon>Evansella</taxon>
    </lineage>
</organism>
<dbReference type="Proteomes" id="UP000790580">
    <property type="component" value="Unassembled WGS sequence"/>
</dbReference>
<dbReference type="SUPFAM" id="SSF51182">
    <property type="entry name" value="RmlC-like cupins"/>
    <property type="match status" value="1"/>
</dbReference>
<dbReference type="InterPro" id="IPR011051">
    <property type="entry name" value="RmlC_Cupin_sf"/>
</dbReference>
<dbReference type="CDD" id="cd02208">
    <property type="entry name" value="cupin_RmlC-like"/>
    <property type="match status" value="1"/>
</dbReference>
<evidence type="ECO:0000313" key="1">
    <source>
        <dbReference type="EMBL" id="MBU9721288.1"/>
    </source>
</evidence>
<proteinExistence type="predicted"/>
<keyword evidence="2" id="KW-1185">Reference proteome</keyword>
<comment type="caution">
    <text evidence="1">The sequence shown here is derived from an EMBL/GenBank/DDBJ whole genome shotgun (WGS) entry which is preliminary data.</text>
</comment>
<reference evidence="1 2" key="1">
    <citation type="submission" date="2021-06" db="EMBL/GenBank/DDBJ databases">
        <title>Bacillus sp. RD4P76, an endophyte from a halophyte.</title>
        <authorList>
            <person name="Sun J.-Q."/>
        </authorList>
    </citation>
    <scope>NUCLEOTIDE SEQUENCE [LARGE SCALE GENOMIC DNA]</scope>
    <source>
        <strain evidence="1 2">JCM 17098</strain>
    </source>
</reference>
<name>A0ABS6JRU7_9BACI</name>
<sequence>MSSSRTKISLEDARLSGINIDFEKMENGEKRYRLMSSDGSYYCRTVAAETGAWQNSHYHKRVTEFYVIQSGWIVYAEIGLNEDVDFRFLKDGESIFVKPFVHHNLFLSPHTIIHTIKYGGEGSEIDWFPSKELDHFIKNLSENDLKDLIKYN</sequence>
<dbReference type="InterPro" id="IPR014710">
    <property type="entry name" value="RmlC-like_jellyroll"/>
</dbReference>